<dbReference type="EMBL" id="CAJOBF010000132">
    <property type="protein sequence ID" value="CAF3755054.1"/>
    <property type="molecule type" value="Genomic_DNA"/>
</dbReference>
<keyword evidence="3" id="KW-0812">Transmembrane</keyword>
<evidence type="ECO:0000256" key="3">
    <source>
        <dbReference type="SAM" id="Phobius"/>
    </source>
</evidence>
<feature type="transmembrane region" description="Helical" evidence="3">
    <location>
        <begin position="23"/>
        <end position="42"/>
    </location>
</feature>
<organism evidence="5 6">
    <name type="scientific">Rotaria magnacalcarata</name>
    <dbReference type="NCBI Taxonomy" id="392030"/>
    <lineage>
        <taxon>Eukaryota</taxon>
        <taxon>Metazoa</taxon>
        <taxon>Spiralia</taxon>
        <taxon>Gnathifera</taxon>
        <taxon>Rotifera</taxon>
        <taxon>Eurotatoria</taxon>
        <taxon>Bdelloidea</taxon>
        <taxon>Philodinida</taxon>
        <taxon>Philodinidae</taxon>
        <taxon>Rotaria</taxon>
    </lineage>
</organism>
<dbReference type="AlphaFoldDB" id="A0A818YKB7"/>
<dbReference type="PANTHER" id="PTHR24255:SF31">
    <property type="entry name" value="CUBILIN-LIKE PROTEIN"/>
    <property type="match status" value="1"/>
</dbReference>
<evidence type="ECO:0000313" key="6">
    <source>
        <dbReference type="Proteomes" id="UP000663842"/>
    </source>
</evidence>
<accession>A0A818YKB7</accession>
<dbReference type="Gene3D" id="2.60.120.290">
    <property type="entry name" value="Spermadhesin, CUB domain"/>
    <property type="match status" value="1"/>
</dbReference>
<gene>
    <name evidence="5" type="ORF">UXM345_LOCUS2230</name>
</gene>
<dbReference type="CDD" id="cd22823">
    <property type="entry name" value="Gal_Rha_Lectin"/>
    <property type="match status" value="1"/>
</dbReference>
<proteinExistence type="predicted"/>
<evidence type="ECO:0000313" key="5">
    <source>
        <dbReference type="EMBL" id="CAF3755054.1"/>
    </source>
</evidence>
<keyword evidence="3" id="KW-0472">Membrane</keyword>
<dbReference type="GO" id="GO:0005615">
    <property type="term" value="C:extracellular space"/>
    <property type="evidence" value="ECO:0007669"/>
    <property type="project" value="TreeGrafter"/>
</dbReference>
<comment type="caution">
    <text evidence="2">Lacks conserved residue(s) required for the propagation of feature annotation.</text>
</comment>
<keyword evidence="3" id="KW-1133">Transmembrane helix</keyword>
<evidence type="ECO:0000256" key="2">
    <source>
        <dbReference type="PROSITE-ProRule" id="PRU00059"/>
    </source>
</evidence>
<dbReference type="SMART" id="SM00042">
    <property type="entry name" value="CUB"/>
    <property type="match status" value="1"/>
</dbReference>
<protein>
    <recommendedName>
        <fullName evidence="4">CUB domain-containing protein</fullName>
    </recommendedName>
</protein>
<keyword evidence="1" id="KW-1015">Disulfide bond</keyword>
<dbReference type="InterPro" id="IPR035914">
    <property type="entry name" value="Sperma_CUB_dom_sf"/>
</dbReference>
<dbReference type="Pfam" id="PF00431">
    <property type="entry name" value="CUB"/>
    <property type="match status" value="1"/>
</dbReference>
<dbReference type="InterPro" id="IPR000859">
    <property type="entry name" value="CUB_dom"/>
</dbReference>
<sequence length="558" mass="63998">MCQSPSSQQYACMNKSNDKRRRHVVKMIVIKLFFFYIFLFQFQIKHIHSETVHGCTLNNNNNNRRLLTTNKTSVTLSCANNGYILVRTLTFGVHKTASSSCSFQPGDCTTRTTYIGMECNGLQKCNLDLNPQYLHICSQYSDYMVLDYSCLQGQSLSVCDNNVILTFPIDLKHRLLIRSPNYPHEYENALNCSCQIEAKKSMIEFLDFYLEERDEMNLCSRDYLQIEDRSYCDSKIEHNDQLISSPIVNSSIHLTFKTNDVITRKGFWLMIHSDQLIKVSCRNSFDSPFPIMTSSKATARPISRLTTSLITITDSSRSPLARRYTLSFIFVSIIIFVMVLLLLNLLLIVLCWNQRRSKASINSKTSSTNRPFSCAKRLSTSSCSSITYGDTPVFASLDTQKQQTTSTTTTATASAYEDPNELLTLQRQQKFDQNQSVYIQHRYEPKTFCPIVLPSCPINTGYNRMIHYPSAPAHCHFDSSAQTFYPLHSHYQLDSQHIYETIQDGQCPYQRLAATIRRQQQQQQKCTCSSTHNEQKVPTTTEDHDKNVNIKLNPETLV</sequence>
<dbReference type="PANTHER" id="PTHR24255">
    <property type="entry name" value="COMPLEMENT COMPONENT 1, S SUBCOMPONENT-RELATED"/>
    <property type="match status" value="1"/>
</dbReference>
<dbReference type="SUPFAM" id="SSF49854">
    <property type="entry name" value="Spermadhesin, CUB domain"/>
    <property type="match status" value="1"/>
</dbReference>
<name>A0A818YKB7_9BILA</name>
<feature type="transmembrane region" description="Helical" evidence="3">
    <location>
        <begin position="324"/>
        <end position="352"/>
    </location>
</feature>
<dbReference type="CDD" id="cd00041">
    <property type="entry name" value="CUB"/>
    <property type="match status" value="1"/>
</dbReference>
<comment type="caution">
    <text evidence="5">The sequence shown here is derived from an EMBL/GenBank/DDBJ whole genome shotgun (WGS) entry which is preliminary data.</text>
</comment>
<evidence type="ECO:0000256" key="1">
    <source>
        <dbReference type="ARBA" id="ARBA00023157"/>
    </source>
</evidence>
<feature type="domain" description="CUB" evidence="4">
    <location>
        <begin position="159"/>
        <end position="274"/>
    </location>
</feature>
<dbReference type="Proteomes" id="UP000663842">
    <property type="component" value="Unassembled WGS sequence"/>
</dbReference>
<evidence type="ECO:0000259" key="4">
    <source>
        <dbReference type="PROSITE" id="PS01180"/>
    </source>
</evidence>
<dbReference type="GO" id="GO:0004252">
    <property type="term" value="F:serine-type endopeptidase activity"/>
    <property type="evidence" value="ECO:0007669"/>
    <property type="project" value="TreeGrafter"/>
</dbReference>
<dbReference type="PROSITE" id="PS01180">
    <property type="entry name" value="CUB"/>
    <property type="match status" value="1"/>
</dbReference>
<reference evidence="5" key="1">
    <citation type="submission" date="2021-02" db="EMBL/GenBank/DDBJ databases">
        <authorList>
            <person name="Nowell W R."/>
        </authorList>
    </citation>
    <scope>NUCLEOTIDE SEQUENCE</scope>
</reference>